<sequence>MSNPPAGWYPDPTGQPNTIRWWNGTQWTNKTELETPADDATQVQSAVSEQSTDTATENAADDADAGAGWAQGVADASGAWNQGGAGSAGWSQGDAAGAGRGQDDATGAEAAGAGSGGWSQGGAGAAGTSGADGGGWSQVGAGAAGWGEAGAGAAGWGEAGAGAAGWGEAGAGEAAGGVPQTAAEKAAAISAAEKARATWTQKPAGSTNASHWTQQAPPQASEQTTGPDPETVAGDAGEPAQGNWTLKLATDPSSTSASDAEGADDSQSGSDPQVQATEETAPFPDHWRTSNDSQPSTPWGTEQQTPTAWGPTPDPQASPQWGADQQTPDQWGPTVDPQASAQWGQDGQPSSTTPWAGAIEQQSQGQWSGTITPQTGVQQGAGQWGPAVGGAGGWQAAGPAGPVGGGQRQKPSDGKSGGPPKTLLVIAGVVGLVLIVVAGVFFIANRDDKTADPGPSPTVQPTGSPTGDPTGTPTSSPTSAATSQPSPTGPQPGQSKNPKLHEGRIASTAISFPRQRPPWSDRKRLVPQLLNSSGQYVLLQENFDGKNDWYADAFVGALGTSVLFNGNVQATASDLSTQLRTSLYGSIPVRFTPLRDGAVKRSGKNGWYYQQTVTANHPKIAARVLTLTVAVFDLGDGTAVAYISDIPTNRPDLKAAEAQVYKGINVG</sequence>
<evidence type="ECO:0000256" key="2">
    <source>
        <dbReference type="SAM" id="Phobius"/>
    </source>
</evidence>
<dbReference type="RefSeq" id="WP_012920416.1">
    <property type="nucleotide sequence ID" value="NC_013729.1"/>
</dbReference>
<dbReference type="eggNOG" id="ENOG5031XYH">
    <property type="taxonomic scope" value="Bacteria"/>
</dbReference>
<feature type="compositionally biased region" description="Low complexity" evidence="1">
    <location>
        <begin position="249"/>
        <end position="260"/>
    </location>
</feature>
<evidence type="ECO:0000313" key="4">
    <source>
        <dbReference type="EMBL" id="ADB31860.1"/>
    </source>
</evidence>
<feature type="compositionally biased region" description="Low complexity" evidence="1">
    <location>
        <begin position="460"/>
        <end position="495"/>
    </location>
</feature>
<dbReference type="InterPro" id="IPR018929">
    <property type="entry name" value="DUF2510"/>
</dbReference>
<proteinExistence type="predicted"/>
<feature type="compositionally biased region" description="Polar residues" evidence="1">
    <location>
        <begin position="290"/>
        <end position="307"/>
    </location>
</feature>
<keyword evidence="5" id="KW-1185">Reference proteome</keyword>
<evidence type="ECO:0000259" key="3">
    <source>
        <dbReference type="Pfam" id="PF10708"/>
    </source>
</evidence>
<feature type="domain" description="DUF2510" evidence="3">
    <location>
        <begin position="6"/>
        <end position="38"/>
    </location>
</feature>
<reference evidence="4 5" key="2">
    <citation type="journal article" date="2010" name="Stand. Genomic Sci.">
        <title>Complete genome sequence of Kribbella flavida type strain (IFO 14399).</title>
        <authorList>
            <person name="Pukall R."/>
            <person name="Lapidus A."/>
            <person name="Glavina Del Rio T."/>
            <person name="Copeland A."/>
            <person name="Tice H."/>
            <person name="Cheng J.-F."/>
            <person name="Lucas S."/>
            <person name="Chen F."/>
            <person name="Nolan M."/>
            <person name="LaButti K."/>
            <person name="Pati A."/>
            <person name="Ivanova N."/>
            <person name="Mavrommatis K."/>
            <person name="Mikhailova N."/>
            <person name="Pitluck S."/>
            <person name="Bruce D."/>
            <person name="Goodwin L."/>
            <person name="Land M."/>
            <person name="Hauser L."/>
            <person name="Chang Y.-J."/>
            <person name="Jeffries C.D."/>
            <person name="Chen A."/>
            <person name="Palaniappan K."/>
            <person name="Chain P."/>
            <person name="Rohde M."/>
            <person name="Goeker M."/>
            <person name="Bristow J."/>
            <person name="Eisen J.A."/>
            <person name="Markowitz V."/>
            <person name="Hugenholtz P."/>
            <person name="Kyrpides N.C."/>
            <person name="Klenk H.-P."/>
            <person name="Brettin T."/>
        </authorList>
    </citation>
    <scope>NUCLEOTIDE SEQUENCE [LARGE SCALE GENOMIC DNA]</scope>
    <source>
        <strain evidence="5">DSM 17836 / JCM 10339 / NBRC 14399</strain>
    </source>
</reference>
<feature type="compositionally biased region" description="Low complexity" evidence="1">
    <location>
        <begin position="65"/>
        <end position="80"/>
    </location>
</feature>
<keyword evidence="2" id="KW-1133">Transmembrane helix</keyword>
<feature type="compositionally biased region" description="Polar residues" evidence="1">
    <location>
        <begin position="265"/>
        <end position="278"/>
    </location>
</feature>
<feature type="compositionally biased region" description="Gly residues" evidence="1">
    <location>
        <begin position="387"/>
        <end position="407"/>
    </location>
</feature>
<protein>
    <recommendedName>
        <fullName evidence="3">DUF2510 domain-containing protein</fullName>
    </recommendedName>
</protein>
<keyword evidence="2" id="KW-0812">Transmembrane</keyword>
<organism evidence="4 5">
    <name type="scientific">Kribbella flavida (strain DSM 17836 / JCM 10339 / NBRC 14399)</name>
    <dbReference type="NCBI Taxonomy" id="479435"/>
    <lineage>
        <taxon>Bacteria</taxon>
        <taxon>Bacillati</taxon>
        <taxon>Actinomycetota</taxon>
        <taxon>Actinomycetes</taxon>
        <taxon>Propionibacteriales</taxon>
        <taxon>Kribbellaceae</taxon>
        <taxon>Kribbella</taxon>
    </lineage>
</organism>
<keyword evidence="2" id="KW-0472">Membrane</keyword>
<feature type="compositionally biased region" description="Polar residues" evidence="1">
    <location>
        <begin position="14"/>
        <end position="30"/>
    </location>
</feature>
<dbReference type="EMBL" id="CP001736">
    <property type="protein sequence ID" value="ADB31860.1"/>
    <property type="molecule type" value="Genomic_DNA"/>
</dbReference>
<feature type="compositionally biased region" description="Polar residues" evidence="1">
    <location>
        <begin position="198"/>
        <end position="226"/>
    </location>
</feature>
<dbReference type="Proteomes" id="UP000007967">
    <property type="component" value="Chromosome"/>
</dbReference>
<dbReference type="STRING" id="479435.Kfla_2795"/>
<name>D2PZ66_KRIFD</name>
<dbReference type="HOGENOM" id="CLU_411486_0_0_11"/>
<gene>
    <name evidence="4" type="ordered locus">Kfla_2795</name>
</gene>
<feature type="compositionally biased region" description="Low complexity" evidence="1">
    <location>
        <begin position="376"/>
        <end position="386"/>
    </location>
</feature>
<evidence type="ECO:0000313" key="5">
    <source>
        <dbReference type="Proteomes" id="UP000007967"/>
    </source>
</evidence>
<feature type="compositionally biased region" description="Polar residues" evidence="1">
    <location>
        <begin position="337"/>
        <end position="375"/>
    </location>
</feature>
<dbReference type="OrthoDB" id="5065474at2"/>
<feature type="region of interest" description="Disordered" evidence="1">
    <location>
        <begin position="1"/>
        <end position="142"/>
    </location>
</feature>
<feature type="compositionally biased region" description="Polar residues" evidence="1">
    <location>
        <begin position="41"/>
        <end position="51"/>
    </location>
</feature>
<dbReference type="KEGG" id="kfl:Kfla_2795"/>
<dbReference type="AlphaFoldDB" id="D2PZ66"/>
<accession>D2PZ66</accession>
<feature type="transmembrane region" description="Helical" evidence="2">
    <location>
        <begin position="423"/>
        <end position="444"/>
    </location>
</feature>
<feature type="compositionally biased region" description="Polar residues" evidence="1">
    <location>
        <begin position="315"/>
        <end position="329"/>
    </location>
</feature>
<dbReference type="Pfam" id="PF10708">
    <property type="entry name" value="DUF2510"/>
    <property type="match status" value="1"/>
</dbReference>
<evidence type="ECO:0000256" key="1">
    <source>
        <dbReference type="SAM" id="MobiDB-lite"/>
    </source>
</evidence>
<feature type="region of interest" description="Disordered" evidence="1">
    <location>
        <begin position="194"/>
        <end position="418"/>
    </location>
</feature>
<feature type="compositionally biased region" description="Gly residues" evidence="1">
    <location>
        <begin position="113"/>
        <end position="142"/>
    </location>
</feature>
<feature type="compositionally biased region" description="Low complexity" evidence="1">
    <location>
        <begin position="88"/>
        <end position="97"/>
    </location>
</feature>
<feature type="region of interest" description="Disordered" evidence="1">
    <location>
        <begin position="447"/>
        <end position="500"/>
    </location>
</feature>
<reference evidence="5" key="1">
    <citation type="submission" date="2009-09" db="EMBL/GenBank/DDBJ databases">
        <title>The complete genome of Kribbella flavida DSM 17836.</title>
        <authorList>
            <consortium name="US DOE Joint Genome Institute (JGI-PGF)"/>
            <person name="Lucas S."/>
            <person name="Copeland A."/>
            <person name="Lapidus A."/>
            <person name="Glavina del Rio T."/>
            <person name="Dalin E."/>
            <person name="Tice H."/>
            <person name="Bruce D."/>
            <person name="Goodwin L."/>
            <person name="Pitluck S."/>
            <person name="Kyrpides N."/>
            <person name="Mavromatis K."/>
            <person name="Ivanova N."/>
            <person name="Saunders E."/>
            <person name="Brettin T."/>
            <person name="Detter J.C."/>
            <person name="Han C."/>
            <person name="Larimer F."/>
            <person name="Land M."/>
            <person name="Hauser L."/>
            <person name="Markowitz V."/>
            <person name="Cheng J.-F."/>
            <person name="Hugenholtz P."/>
            <person name="Woyke T."/>
            <person name="Wu D."/>
            <person name="Pukall R."/>
            <person name="Klenk H.-P."/>
            <person name="Eisen J.A."/>
        </authorList>
    </citation>
    <scope>NUCLEOTIDE SEQUENCE [LARGE SCALE GENOMIC DNA]</scope>
    <source>
        <strain evidence="5">DSM 17836 / JCM 10339 / NBRC 14399</strain>
    </source>
</reference>